<dbReference type="PANTHER" id="PTHR43774:SF1">
    <property type="entry name" value="PEPTIDE METHIONINE SULFOXIDE REDUCTASE MSRA 2"/>
    <property type="match status" value="1"/>
</dbReference>
<dbReference type="Gene3D" id="3.30.1060.10">
    <property type="entry name" value="Peptide methionine sulphoxide reductase MsrA"/>
    <property type="match status" value="1"/>
</dbReference>
<comment type="similarity">
    <text evidence="1">Belongs to the MsrA Met sulfoxide reductase family.</text>
</comment>
<dbReference type="GO" id="GO:0008113">
    <property type="term" value="F:peptide-methionine (S)-S-oxide reductase activity"/>
    <property type="evidence" value="ECO:0007669"/>
    <property type="project" value="UniProtKB-EC"/>
</dbReference>
<feature type="non-terminal residue" evidence="6">
    <location>
        <position position="1"/>
    </location>
</feature>
<dbReference type="SUPFAM" id="SSF55068">
    <property type="entry name" value="Peptide methionine sulfoxide reductase"/>
    <property type="match status" value="1"/>
</dbReference>
<evidence type="ECO:0000313" key="6">
    <source>
        <dbReference type="EMBL" id="CAG9294249.1"/>
    </source>
</evidence>
<dbReference type="AlphaFoldDB" id="A0A8J9X9D6"/>
<dbReference type="InterPro" id="IPR036509">
    <property type="entry name" value="Met_Sox_Rdtase_MsrA_sf"/>
</dbReference>
<dbReference type="InterPro" id="IPR002569">
    <property type="entry name" value="Met_Sox_Rdtase_MsrA_dom"/>
</dbReference>
<feature type="non-terminal residue" evidence="6">
    <location>
        <position position="145"/>
    </location>
</feature>
<dbReference type="EMBL" id="OU594950">
    <property type="protein sequence ID" value="CAG9294249.1"/>
    <property type="molecule type" value="Genomic_DNA"/>
</dbReference>
<dbReference type="Proteomes" id="UP000836788">
    <property type="component" value="Chromosome 9"/>
</dbReference>
<name>A0A8J9X9D6_PHATR</name>
<evidence type="ECO:0000256" key="1">
    <source>
        <dbReference type="ARBA" id="ARBA00005591"/>
    </source>
</evidence>
<evidence type="ECO:0000256" key="3">
    <source>
        <dbReference type="ARBA" id="ARBA00023002"/>
    </source>
</evidence>
<dbReference type="Pfam" id="PF01625">
    <property type="entry name" value="PMSR"/>
    <property type="match status" value="1"/>
</dbReference>
<evidence type="ECO:0000256" key="4">
    <source>
        <dbReference type="ARBA" id="ARBA00030643"/>
    </source>
</evidence>
<evidence type="ECO:0000256" key="2">
    <source>
        <dbReference type="ARBA" id="ARBA00012502"/>
    </source>
</evidence>
<proteinExistence type="inferred from homology"/>
<keyword evidence="3" id="KW-0560">Oxidoreductase</keyword>
<feature type="domain" description="Peptide methionine sulphoxide reductase MsrA" evidence="5">
    <location>
        <begin position="1"/>
        <end position="142"/>
    </location>
</feature>
<evidence type="ECO:0000259" key="5">
    <source>
        <dbReference type="Pfam" id="PF01625"/>
    </source>
</evidence>
<organism evidence="6">
    <name type="scientific">Phaeodactylum tricornutum</name>
    <name type="common">Diatom</name>
    <dbReference type="NCBI Taxonomy" id="2850"/>
    <lineage>
        <taxon>Eukaryota</taxon>
        <taxon>Sar</taxon>
        <taxon>Stramenopiles</taxon>
        <taxon>Ochrophyta</taxon>
        <taxon>Bacillariophyta</taxon>
        <taxon>Bacillariophyceae</taxon>
        <taxon>Bacillariophycidae</taxon>
        <taxon>Naviculales</taxon>
        <taxon>Phaeodactylaceae</taxon>
        <taxon>Phaeodactylum</taxon>
    </lineage>
</organism>
<accession>A0A8J9X9D6</accession>
<sequence>ATFGMGCFWKPSEELLKVPGVTETIAGYTGKANAESPPNYESVCFSYEWVEGVRVVYDETQLEYDALLDAFFEAQEPKLGSRQYSSVIFPHDDTQQRIAADWLERNCNRLRGDGVATSWTTVEPLANFYRAENYHQRYWQKTRPR</sequence>
<protein>
    <recommendedName>
        <fullName evidence="2">peptide-methionine (S)-S-oxide reductase</fullName>
        <ecNumber evidence="2">1.8.4.11</ecNumber>
    </recommendedName>
    <alternativeName>
        <fullName evidence="4">Peptide-methionine (S)-S-oxide reductase</fullName>
    </alternativeName>
</protein>
<reference evidence="6" key="1">
    <citation type="submission" date="2022-02" db="EMBL/GenBank/DDBJ databases">
        <authorList>
            <person name="Giguere J D."/>
        </authorList>
    </citation>
    <scope>NUCLEOTIDE SEQUENCE</scope>
    <source>
        <strain evidence="6">CCAP 1055/1</strain>
    </source>
</reference>
<gene>
    <name evidence="6" type="ORF">PTTT1_LOCUS54074</name>
</gene>
<dbReference type="PANTHER" id="PTHR43774">
    <property type="entry name" value="PEPTIDE METHIONINE SULFOXIDE REDUCTASE"/>
    <property type="match status" value="1"/>
</dbReference>
<dbReference type="EC" id="1.8.4.11" evidence="2"/>